<keyword evidence="4" id="KW-0378">Hydrolase</keyword>
<protein>
    <recommendedName>
        <fullName evidence="13">Endothelin-converting enzyme 1</fullName>
    </recommendedName>
</protein>
<evidence type="ECO:0000256" key="3">
    <source>
        <dbReference type="ARBA" id="ARBA00022723"/>
    </source>
</evidence>
<feature type="signal peptide" evidence="8">
    <location>
        <begin position="1"/>
        <end position="30"/>
    </location>
</feature>
<evidence type="ECO:0000313" key="11">
    <source>
        <dbReference type="EMBL" id="EDO45209.1"/>
    </source>
</evidence>
<feature type="region of interest" description="Disordered" evidence="7">
    <location>
        <begin position="65"/>
        <end position="108"/>
    </location>
</feature>
<evidence type="ECO:0000256" key="4">
    <source>
        <dbReference type="ARBA" id="ARBA00022801"/>
    </source>
</evidence>
<dbReference type="Gene3D" id="3.40.390.10">
    <property type="entry name" value="Collagenase (Catalytic Domain)"/>
    <property type="match status" value="2"/>
</dbReference>
<feature type="compositionally biased region" description="Basic and acidic residues" evidence="7">
    <location>
        <begin position="80"/>
        <end position="90"/>
    </location>
</feature>
<dbReference type="PRINTS" id="PR00786">
    <property type="entry name" value="NEPRILYSIN"/>
</dbReference>
<dbReference type="eggNOG" id="KOG3624">
    <property type="taxonomic scope" value="Eukaryota"/>
</dbReference>
<dbReference type="InterPro" id="IPR008753">
    <property type="entry name" value="Peptidase_M13_N"/>
</dbReference>
<evidence type="ECO:0000259" key="9">
    <source>
        <dbReference type="Pfam" id="PF01431"/>
    </source>
</evidence>
<dbReference type="Pfam" id="PF05649">
    <property type="entry name" value="Peptidase_M13_N"/>
    <property type="match status" value="2"/>
</dbReference>
<dbReference type="PANTHER" id="PTHR11733:SF232">
    <property type="entry name" value="NEPRILYSIN METALLOPEPTIDASE FAMILY"/>
    <property type="match status" value="1"/>
</dbReference>
<sequence>MTSWGSSVRFLVGFAILLVLGFVNIRHVEAKAVISPVSLSCIHIISSKTLPLNELPSNSDARKTIQANAQASTAVSSSGDGEKKNQENNNKEPGMAEQEEHETGEVENVKAKAIKPEEAKEGNVAEAKANSMVCQSKHCYNVAKIIKDALNTSVDPCDNFYEYACGSWVKNNDVPPSHLQYSRISELSNNNEKILMHALNNTEPNDSPNIKKVKTFFQSCMNVDAIDHLGEHPLLQYIKGLGSWAFDKDWNPKEWNFYDTLANMHREYPAEIFFTPDVHSDPTKAHDKSKFLIMIDQATLSIPMRYYFTKPEIVKTVRDYMTDVISLAGYDKSDVKRKVHELLKFEAKIALLTVPQMFKKYVRVPLKTLQKAIPQDVVPLLSNKFRKAHFDLTKNLFGAKRDKPRSTKCFGYTNNILGPLVGALFIREAFSPESKHKVETMMKGIIKAFEARVDQVPWIDKHTDEAVHEKADAIVVKVGYPDYLFDEKQFNQRYENLNITDTVHWFQNVVEADKFASWQTYQKLGSVVPKHHWITVPHLVNAFYIITKNEVVIPSGILQPPFFYPDEIPRSISYGAIGHVLGHELTHGFDTTGRKFDKDGEMIDKRSEGWSKNATKMFHEKAKCLVDQFSKFKVLDKFNVSGTQTLGENIADGGGLKLAFMAFRDLEKEKGPEEILPLLDMPSEKLFFLGYAQKECVHTTPKAELLAVKYDEHAPSKFRVIGTLSNLKEFSEVYKCKPGSYMNPVKKCEVW</sequence>
<keyword evidence="5" id="KW-0862">Zinc</keyword>
<name>A7RTG5_NEMVE</name>
<evidence type="ECO:0000259" key="10">
    <source>
        <dbReference type="Pfam" id="PF05649"/>
    </source>
</evidence>
<keyword evidence="8" id="KW-0732">Signal</keyword>
<dbReference type="InParanoid" id="A7RTG5"/>
<evidence type="ECO:0008006" key="13">
    <source>
        <dbReference type="Google" id="ProtNLM"/>
    </source>
</evidence>
<gene>
    <name evidence="11" type="ORF">NEMVEDRAFT_v1g201895</name>
</gene>
<dbReference type="SUPFAM" id="SSF55486">
    <property type="entry name" value="Metalloproteases ('zincins'), catalytic domain"/>
    <property type="match status" value="1"/>
</dbReference>
<evidence type="ECO:0000256" key="8">
    <source>
        <dbReference type="SAM" id="SignalP"/>
    </source>
</evidence>
<evidence type="ECO:0000256" key="2">
    <source>
        <dbReference type="ARBA" id="ARBA00022670"/>
    </source>
</evidence>
<dbReference type="GO" id="GO:0016485">
    <property type="term" value="P:protein processing"/>
    <property type="evidence" value="ECO:0000318"/>
    <property type="project" value="GO_Central"/>
</dbReference>
<dbReference type="InterPro" id="IPR018497">
    <property type="entry name" value="Peptidase_M13_C"/>
</dbReference>
<feature type="compositionally biased region" description="Polar residues" evidence="7">
    <location>
        <begin position="65"/>
        <end position="79"/>
    </location>
</feature>
<evidence type="ECO:0000256" key="7">
    <source>
        <dbReference type="SAM" id="MobiDB-lite"/>
    </source>
</evidence>
<keyword evidence="2" id="KW-0645">Protease</keyword>
<dbReference type="InterPro" id="IPR000718">
    <property type="entry name" value="Peptidase_M13"/>
</dbReference>
<reference evidence="11 12" key="1">
    <citation type="journal article" date="2007" name="Science">
        <title>Sea anemone genome reveals ancestral eumetazoan gene repertoire and genomic organization.</title>
        <authorList>
            <person name="Putnam N.H."/>
            <person name="Srivastava M."/>
            <person name="Hellsten U."/>
            <person name="Dirks B."/>
            <person name="Chapman J."/>
            <person name="Salamov A."/>
            <person name="Terry A."/>
            <person name="Shapiro H."/>
            <person name="Lindquist E."/>
            <person name="Kapitonov V.V."/>
            <person name="Jurka J."/>
            <person name="Genikhovich G."/>
            <person name="Grigoriev I.V."/>
            <person name="Lucas S.M."/>
            <person name="Steele R.E."/>
            <person name="Finnerty J.R."/>
            <person name="Technau U."/>
            <person name="Martindale M.Q."/>
            <person name="Rokhsar D.S."/>
        </authorList>
    </citation>
    <scope>NUCLEOTIDE SEQUENCE [LARGE SCALE GENOMIC DNA]</scope>
    <source>
        <strain evidence="12">CH2 X CH6</strain>
    </source>
</reference>
<feature type="chain" id="PRO_5002711523" description="Endothelin-converting enzyme 1" evidence="8">
    <location>
        <begin position="31"/>
        <end position="751"/>
    </location>
</feature>
<dbReference type="PhylomeDB" id="A7RTG5"/>
<dbReference type="PANTHER" id="PTHR11733">
    <property type="entry name" value="ZINC METALLOPROTEASE FAMILY M13 NEPRILYSIN-RELATED"/>
    <property type="match status" value="1"/>
</dbReference>
<comment type="cofactor">
    <cofactor evidence="1">
        <name>Zn(2+)</name>
        <dbReference type="ChEBI" id="CHEBI:29105"/>
    </cofactor>
</comment>
<keyword evidence="3" id="KW-0479">Metal-binding</keyword>
<dbReference type="Pfam" id="PF01431">
    <property type="entry name" value="Peptidase_M13"/>
    <property type="match status" value="1"/>
</dbReference>
<dbReference type="Gene3D" id="1.10.1380.10">
    <property type="entry name" value="Neutral endopeptidase , domain2"/>
    <property type="match status" value="2"/>
</dbReference>
<feature type="domain" description="Peptidase M13 N-terminal" evidence="10">
    <location>
        <begin position="156"/>
        <end position="374"/>
    </location>
</feature>
<feature type="domain" description="Peptidase M13 N-terminal" evidence="10">
    <location>
        <begin position="375"/>
        <end position="481"/>
    </location>
</feature>
<keyword evidence="6" id="KW-0482">Metalloprotease</keyword>
<dbReference type="InterPro" id="IPR042089">
    <property type="entry name" value="Peptidase_M13_dom_2"/>
</dbReference>
<dbReference type="GO" id="GO:0005886">
    <property type="term" value="C:plasma membrane"/>
    <property type="evidence" value="ECO:0000318"/>
    <property type="project" value="GO_Central"/>
</dbReference>
<dbReference type="HOGENOM" id="CLU_006187_4_3_1"/>
<dbReference type="Proteomes" id="UP000001593">
    <property type="component" value="Unassembled WGS sequence"/>
</dbReference>
<dbReference type="PROSITE" id="PS51885">
    <property type="entry name" value="NEPRILYSIN"/>
    <property type="match status" value="1"/>
</dbReference>
<evidence type="ECO:0000256" key="6">
    <source>
        <dbReference type="ARBA" id="ARBA00023049"/>
    </source>
</evidence>
<dbReference type="OMA" id="IAHATHD"/>
<dbReference type="GO" id="GO:0046872">
    <property type="term" value="F:metal ion binding"/>
    <property type="evidence" value="ECO:0007669"/>
    <property type="project" value="UniProtKB-KW"/>
</dbReference>
<dbReference type="AlphaFoldDB" id="A7RTG5"/>
<dbReference type="InterPro" id="IPR024079">
    <property type="entry name" value="MetalloPept_cat_dom_sf"/>
</dbReference>
<dbReference type="GO" id="GO:0004222">
    <property type="term" value="F:metalloendopeptidase activity"/>
    <property type="evidence" value="ECO:0000318"/>
    <property type="project" value="GO_Central"/>
</dbReference>
<proteinExistence type="predicted"/>
<accession>A7RTG5</accession>
<keyword evidence="12" id="KW-1185">Reference proteome</keyword>
<dbReference type="CDD" id="cd08662">
    <property type="entry name" value="M13"/>
    <property type="match status" value="1"/>
</dbReference>
<dbReference type="EMBL" id="DS469537">
    <property type="protein sequence ID" value="EDO45209.1"/>
    <property type="molecule type" value="Genomic_DNA"/>
</dbReference>
<evidence type="ECO:0000313" key="12">
    <source>
        <dbReference type="Proteomes" id="UP000001593"/>
    </source>
</evidence>
<evidence type="ECO:0000256" key="1">
    <source>
        <dbReference type="ARBA" id="ARBA00001947"/>
    </source>
</evidence>
<evidence type="ECO:0000256" key="5">
    <source>
        <dbReference type="ARBA" id="ARBA00022833"/>
    </source>
</evidence>
<organism evidence="11 12">
    <name type="scientific">Nematostella vectensis</name>
    <name type="common">Starlet sea anemone</name>
    <dbReference type="NCBI Taxonomy" id="45351"/>
    <lineage>
        <taxon>Eukaryota</taxon>
        <taxon>Metazoa</taxon>
        <taxon>Cnidaria</taxon>
        <taxon>Anthozoa</taxon>
        <taxon>Hexacorallia</taxon>
        <taxon>Actiniaria</taxon>
        <taxon>Edwardsiidae</taxon>
        <taxon>Nematostella</taxon>
    </lineage>
</organism>
<feature type="domain" description="Peptidase M13 C-terminal" evidence="9">
    <location>
        <begin position="541"/>
        <end position="750"/>
    </location>
</feature>